<keyword evidence="4" id="KW-1185">Reference proteome</keyword>
<name>A0ABX7KAH2_9SPHN</name>
<dbReference type="SUPFAM" id="SSF55785">
    <property type="entry name" value="PYP-like sensor domain (PAS domain)"/>
    <property type="match status" value="2"/>
</dbReference>
<dbReference type="InterPro" id="IPR035965">
    <property type="entry name" value="PAS-like_dom_sf"/>
</dbReference>
<dbReference type="RefSeq" id="WP_205441660.1">
    <property type="nucleotide sequence ID" value="NZ_CP061510.1"/>
</dbReference>
<protein>
    <submittedName>
        <fullName evidence="3">PAS domain-containing protein</fullName>
    </submittedName>
</protein>
<evidence type="ECO:0000313" key="4">
    <source>
        <dbReference type="Proteomes" id="UP000663637"/>
    </source>
</evidence>
<accession>A0ABX7KAH2</accession>
<dbReference type="SMART" id="SM00091">
    <property type="entry name" value="PAS"/>
    <property type="match status" value="2"/>
</dbReference>
<evidence type="ECO:0000259" key="2">
    <source>
        <dbReference type="SMART" id="SM00091"/>
    </source>
</evidence>
<sequence>MPNKGVQRKIGNHSDCGKPGPLRLVTDPEPAGDVGVPAANFVRSFSKWRDEALVKPVFVTNHGRITHAMVGIDQFVQMNTGQNAARAEADPFELAEWVDEAVIICDTDLTVESMNRVAAAACRNSSAQCVGRNLYDCLPQLRGTLLDVHLMRTVQANESTQADIPSPLREGSWLRLQSFPLYGRNVLMFRDITEEVERHRLADVKAALLQAMAVHSGIGYVHVSISGLIEMVDEPFCDLLGLPESRLHGARLVDLVTREKRLIFKSELEEAMAGGEARRIISRFISNRGETEDVVAAIVQLRGAYGAEGAVILFTPVRMDLSAEADD</sequence>
<feature type="domain" description="PAS" evidence="2">
    <location>
        <begin position="89"/>
        <end position="155"/>
    </location>
</feature>
<dbReference type="InterPro" id="IPR000014">
    <property type="entry name" value="PAS"/>
</dbReference>
<dbReference type="CDD" id="cd00130">
    <property type="entry name" value="PAS"/>
    <property type="match status" value="1"/>
</dbReference>
<feature type="region of interest" description="Disordered" evidence="1">
    <location>
        <begin position="1"/>
        <end position="29"/>
    </location>
</feature>
<organism evidence="3 4">
    <name type="scientific">Tsuneonella flava</name>
    <dbReference type="NCBI Taxonomy" id="2055955"/>
    <lineage>
        <taxon>Bacteria</taxon>
        <taxon>Pseudomonadati</taxon>
        <taxon>Pseudomonadota</taxon>
        <taxon>Alphaproteobacteria</taxon>
        <taxon>Sphingomonadales</taxon>
        <taxon>Erythrobacteraceae</taxon>
        <taxon>Tsuneonella</taxon>
    </lineage>
</organism>
<dbReference type="Proteomes" id="UP000663637">
    <property type="component" value="Chromosome"/>
</dbReference>
<proteinExistence type="predicted"/>
<dbReference type="InterPro" id="IPR013656">
    <property type="entry name" value="PAS_4"/>
</dbReference>
<dbReference type="Gene3D" id="3.30.450.20">
    <property type="entry name" value="PAS domain"/>
    <property type="match status" value="1"/>
</dbReference>
<gene>
    <name evidence="3" type="ORF">IDJ81_13430</name>
</gene>
<feature type="compositionally biased region" description="Basic residues" evidence="1">
    <location>
        <begin position="1"/>
        <end position="11"/>
    </location>
</feature>
<feature type="domain" description="PAS" evidence="2">
    <location>
        <begin position="207"/>
        <end position="273"/>
    </location>
</feature>
<evidence type="ECO:0000313" key="3">
    <source>
        <dbReference type="EMBL" id="QSB44302.1"/>
    </source>
</evidence>
<reference evidence="3 4" key="1">
    <citation type="submission" date="2020-09" db="EMBL/GenBank/DDBJ databases">
        <title>Complete genome sequence of altererythrobacter flavus SS-21NJ, isolated from Dongying oil sludge in Shandong province.</title>
        <authorList>
            <person name="Sun S."/>
            <person name="Zhang Z."/>
        </authorList>
    </citation>
    <scope>NUCLEOTIDE SEQUENCE [LARGE SCALE GENOMIC DNA]</scope>
    <source>
        <strain evidence="3 4">SS-21NJ</strain>
    </source>
</reference>
<dbReference type="EMBL" id="CP061510">
    <property type="protein sequence ID" value="QSB44302.1"/>
    <property type="molecule type" value="Genomic_DNA"/>
</dbReference>
<dbReference type="Pfam" id="PF08448">
    <property type="entry name" value="PAS_4"/>
    <property type="match status" value="1"/>
</dbReference>
<evidence type="ECO:0000256" key="1">
    <source>
        <dbReference type="SAM" id="MobiDB-lite"/>
    </source>
</evidence>